<evidence type="ECO:0000313" key="3">
    <source>
        <dbReference type="Proteomes" id="UP000294914"/>
    </source>
</evidence>
<dbReference type="Proteomes" id="UP000294914">
    <property type="component" value="Unassembled WGS sequence"/>
</dbReference>
<keyword evidence="1" id="KW-1133">Transmembrane helix</keyword>
<accession>A0A4R8IX78</accession>
<comment type="caution">
    <text evidence="2">The sequence shown here is derived from an EMBL/GenBank/DDBJ whole genome shotgun (WGS) entry which is preliminary data.</text>
</comment>
<dbReference type="EMBL" id="SOQX01000001">
    <property type="protein sequence ID" value="TDY04150.1"/>
    <property type="molecule type" value="Genomic_DNA"/>
</dbReference>
<protein>
    <submittedName>
        <fullName evidence="2">Uncharacterized protein</fullName>
    </submittedName>
</protein>
<keyword evidence="1" id="KW-0812">Transmembrane</keyword>
<reference evidence="2 3" key="1">
    <citation type="submission" date="2019-03" db="EMBL/GenBank/DDBJ databases">
        <title>Genomic Encyclopedia of Type Strains, Phase IV (KMG-IV): sequencing the most valuable type-strain genomes for metagenomic binning, comparative biology and taxonomic classification.</title>
        <authorList>
            <person name="Goeker M."/>
        </authorList>
    </citation>
    <scope>NUCLEOTIDE SEQUENCE [LARGE SCALE GENOMIC DNA]</scope>
    <source>
        <strain evidence="2 3">DSM 16326</strain>
    </source>
</reference>
<evidence type="ECO:0000313" key="2">
    <source>
        <dbReference type="EMBL" id="TDY04150.1"/>
    </source>
</evidence>
<sequence length="36" mass="3770">MKGIELLALGLRLVGIYGLLGPVVLSFAFRSPVVLG</sequence>
<keyword evidence="1" id="KW-0472">Membrane</keyword>
<feature type="transmembrane region" description="Helical" evidence="1">
    <location>
        <begin position="6"/>
        <end position="29"/>
    </location>
</feature>
<name>A0A4R8IX78_9GAMM</name>
<keyword evidence="3" id="KW-1185">Reference proteome</keyword>
<dbReference type="AlphaFoldDB" id="A0A4R8IX78"/>
<proteinExistence type="predicted"/>
<gene>
    <name evidence="2" type="ORF">EDC23_0522</name>
</gene>
<evidence type="ECO:0000256" key="1">
    <source>
        <dbReference type="SAM" id="Phobius"/>
    </source>
</evidence>
<organism evidence="2 3">
    <name type="scientific">Thiohalophilus thiocyanatoxydans</name>
    <dbReference type="NCBI Taxonomy" id="381308"/>
    <lineage>
        <taxon>Bacteria</taxon>
        <taxon>Pseudomonadati</taxon>
        <taxon>Pseudomonadota</taxon>
        <taxon>Gammaproteobacteria</taxon>
        <taxon>Thiohalomonadales</taxon>
        <taxon>Thiohalophilaceae</taxon>
        <taxon>Thiohalophilus</taxon>
    </lineage>
</organism>